<dbReference type="Proteomes" id="UP000018936">
    <property type="component" value="Unassembled WGS sequence"/>
</dbReference>
<evidence type="ECO:0000259" key="1">
    <source>
        <dbReference type="Pfam" id="PF07562"/>
    </source>
</evidence>
<dbReference type="Pfam" id="PF07562">
    <property type="entry name" value="NCD3G"/>
    <property type="match status" value="1"/>
</dbReference>
<dbReference type="InterPro" id="IPR011500">
    <property type="entry name" value="GPCR_3_9-Cys_dom"/>
</dbReference>
<feature type="non-terminal residue" evidence="2">
    <location>
        <position position="143"/>
    </location>
</feature>
<protein>
    <recommendedName>
        <fullName evidence="1">GPCR family 3 nine cysteines domain-containing protein</fullName>
    </recommendedName>
</protein>
<reference evidence="2 3" key="1">
    <citation type="journal article" date="2013" name="Proc. Natl. Acad. Sci. U.S.A.">
        <title>The king cobra genome reveals dynamic gene evolution and adaptation in the snake venom system.</title>
        <authorList>
            <person name="Vonk F.J."/>
            <person name="Casewell N.R."/>
            <person name="Henkel C.V."/>
            <person name="Heimberg A.M."/>
            <person name="Jansen H.J."/>
            <person name="McCleary R.J."/>
            <person name="Kerkkamp H.M."/>
            <person name="Vos R.A."/>
            <person name="Guerreiro I."/>
            <person name="Calvete J.J."/>
            <person name="Wuster W."/>
            <person name="Woods A.E."/>
            <person name="Logan J.M."/>
            <person name="Harrison R.A."/>
            <person name="Castoe T.A."/>
            <person name="de Koning A.P."/>
            <person name="Pollock D.D."/>
            <person name="Yandell M."/>
            <person name="Calderon D."/>
            <person name="Renjifo C."/>
            <person name="Currier R.B."/>
            <person name="Salgado D."/>
            <person name="Pla D."/>
            <person name="Sanz L."/>
            <person name="Hyder A.S."/>
            <person name="Ribeiro J.M."/>
            <person name="Arntzen J.W."/>
            <person name="van den Thillart G.E."/>
            <person name="Boetzer M."/>
            <person name="Pirovano W."/>
            <person name="Dirks R.P."/>
            <person name="Spaink H.P."/>
            <person name="Duboule D."/>
            <person name="McGlinn E."/>
            <person name="Kini R.M."/>
            <person name="Richardson M.K."/>
        </authorList>
    </citation>
    <scope>NUCLEOTIDE SEQUENCE</scope>
    <source>
        <tissue evidence="2">Blood</tissue>
    </source>
</reference>
<proteinExistence type="predicted"/>
<feature type="domain" description="GPCR family 3 nine cysteines" evidence="1">
    <location>
        <begin position="3"/>
        <end position="50"/>
    </location>
</feature>
<dbReference type="EMBL" id="AZIM01007113">
    <property type="protein sequence ID" value="ETE58173.1"/>
    <property type="molecule type" value="Genomic_DNA"/>
</dbReference>
<dbReference type="InterPro" id="IPR038550">
    <property type="entry name" value="GPCR_3_9-Cys_sf"/>
</dbReference>
<name>V8N939_OPHHA</name>
<dbReference type="AlphaFoldDB" id="V8N939"/>
<dbReference type="GO" id="GO:0004930">
    <property type="term" value="F:G protein-coupled receptor activity"/>
    <property type="evidence" value="ECO:0007669"/>
    <property type="project" value="InterPro"/>
</dbReference>
<dbReference type="PANTHER" id="PTHR24061">
    <property type="entry name" value="CALCIUM-SENSING RECEPTOR-RELATED"/>
    <property type="match status" value="1"/>
</dbReference>
<sequence>VLPFSRCNDPCFPGFWKKRIEGEQFCCYDCVACPEGKISDQNDLHMKCTKFQVKKSPVEHILGLRFFHSLYVMTLVSMDPGRKGLRGISSAAMTVFHARKGRFQIKMVLQGSPELIEPNFLTSDCHLLLHSSSGSTLVLDDRP</sequence>
<dbReference type="PANTHER" id="PTHR24061:SF599">
    <property type="entry name" value="G-PROTEIN COUPLED RECEPTORS FAMILY 3 PROFILE DOMAIN-CONTAINING PROTEIN"/>
    <property type="match status" value="1"/>
</dbReference>
<dbReference type="OrthoDB" id="5984008at2759"/>
<organism evidence="2 3">
    <name type="scientific">Ophiophagus hannah</name>
    <name type="common">King cobra</name>
    <name type="synonym">Naja hannah</name>
    <dbReference type="NCBI Taxonomy" id="8665"/>
    <lineage>
        <taxon>Eukaryota</taxon>
        <taxon>Metazoa</taxon>
        <taxon>Chordata</taxon>
        <taxon>Craniata</taxon>
        <taxon>Vertebrata</taxon>
        <taxon>Euteleostomi</taxon>
        <taxon>Lepidosauria</taxon>
        <taxon>Squamata</taxon>
        <taxon>Bifurcata</taxon>
        <taxon>Unidentata</taxon>
        <taxon>Episquamata</taxon>
        <taxon>Toxicofera</taxon>
        <taxon>Serpentes</taxon>
        <taxon>Colubroidea</taxon>
        <taxon>Elapidae</taxon>
        <taxon>Elapinae</taxon>
        <taxon>Ophiophagus</taxon>
    </lineage>
</organism>
<evidence type="ECO:0000313" key="2">
    <source>
        <dbReference type="EMBL" id="ETE58173.1"/>
    </source>
</evidence>
<keyword evidence="3" id="KW-1185">Reference proteome</keyword>
<evidence type="ECO:0000313" key="3">
    <source>
        <dbReference type="Proteomes" id="UP000018936"/>
    </source>
</evidence>
<dbReference type="InterPro" id="IPR000068">
    <property type="entry name" value="GPCR_3_Ca_sens_rcpt-rel"/>
</dbReference>
<comment type="caution">
    <text evidence="2">The sequence shown here is derived from an EMBL/GenBank/DDBJ whole genome shotgun (WGS) entry which is preliminary data.</text>
</comment>
<gene>
    <name evidence="2" type="ORF">L345_16106</name>
</gene>
<dbReference type="Gene3D" id="2.10.50.30">
    <property type="entry name" value="GPCR, family 3, nine cysteines domain"/>
    <property type="match status" value="1"/>
</dbReference>
<accession>V8N939</accession>
<feature type="non-terminal residue" evidence="2">
    <location>
        <position position="1"/>
    </location>
</feature>
<dbReference type="GO" id="GO:0005886">
    <property type="term" value="C:plasma membrane"/>
    <property type="evidence" value="ECO:0007669"/>
    <property type="project" value="TreeGrafter"/>
</dbReference>